<sequence>MLYQIYTGSYMNENGGDGIYLLEFDTERQTLRQICSYPEESSNPSFLAVTPERVFAVSELDECGYITSFARDLATGGLTKLDRIRTEGSAMCHLCLWPDGQHLSAANYMSGSLVVCRVQADGSLGPVCDFKQHYGIGFDSKDRQEGPHVHSTGVSGDGKRLYAADLGLDQIFCYEISEGGRLTEKKEEYQIRTPKGTGPRHFLFREEDRYLYLVTEMGNCLFVYEKAEGEPVYREIQNISTLPEGYTGFNAAADLHFSRDGKFLYVSNRGANNLAVFRVTENGTVLLTGHYDCGGDFPRNFCITPDNRFVVAANQKSGSVAVFARDAVTGAIGGKVSELAIPNAVFVQAVPKGETWK</sequence>
<dbReference type="Proteomes" id="UP000823935">
    <property type="component" value="Unassembled WGS sequence"/>
</dbReference>
<reference evidence="2" key="1">
    <citation type="submission" date="2020-10" db="EMBL/GenBank/DDBJ databases">
        <authorList>
            <person name="Gilroy R."/>
        </authorList>
    </citation>
    <scope>NUCLEOTIDE SEQUENCE</scope>
    <source>
        <strain evidence="2">CHK190-19873</strain>
    </source>
</reference>
<dbReference type="EMBL" id="DVIQ01000114">
    <property type="protein sequence ID" value="HIS33200.1"/>
    <property type="molecule type" value="Genomic_DNA"/>
</dbReference>
<gene>
    <name evidence="2" type="ORF">IAB44_16895</name>
</gene>
<protein>
    <submittedName>
        <fullName evidence="2">Lactonase family protein</fullName>
    </submittedName>
</protein>
<evidence type="ECO:0000313" key="3">
    <source>
        <dbReference type="Proteomes" id="UP000823935"/>
    </source>
</evidence>
<dbReference type="GO" id="GO:0005829">
    <property type="term" value="C:cytosol"/>
    <property type="evidence" value="ECO:0007669"/>
    <property type="project" value="TreeGrafter"/>
</dbReference>
<dbReference type="Pfam" id="PF10282">
    <property type="entry name" value="Lactonase"/>
    <property type="match status" value="1"/>
</dbReference>
<name>A0A9D1JLF8_9FIRM</name>
<dbReference type="InterPro" id="IPR011048">
    <property type="entry name" value="Haem_d1_sf"/>
</dbReference>
<accession>A0A9D1JLF8</accession>
<dbReference type="AlphaFoldDB" id="A0A9D1JLF8"/>
<dbReference type="InterPro" id="IPR019405">
    <property type="entry name" value="Lactonase_7-beta_prop"/>
</dbReference>
<reference evidence="2" key="2">
    <citation type="journal article" date="2021" name="PeerJ">
        <title>Extensive microbial diversity within the chicken gut microbiome revealed by metagenomics and culture.</title>
        <authorList>
            <person name="Gilroy R."/>
            <person name="Ravi A."/>
            <person name="Getino M."/>
            <person name="Pursley I."/>
            <person name="Horton D.L."/>
            <person name="Alikhan N.F."/>
            <person name="Baker D."/>
            <person name="Gharbi K."/>
            <person name="Hall N."/>
            <person name="Watson M."/>
            <person name="Adriaenssens E.M."/>
            <person name="Foster-Nyarko E."/>
            <person name="Jarju S."/>
            <person name="Secka A."/>
            <person name="Antonio M."/>
            <person name="Oren A."/>
            <person name="Chaudhuri R.R."/>
            <person name="La Ragione R."/>
            <person name="Hildebrand F."/>
            <person name="Pallen M.J."/>
        </authorList>
    </citation>
    <scope>NUCLEOTIDE SEQUENCE</scope>
    <source>
        <strain evidence="2">CHK190-19873</strain>
    </source>
</reference>
<comment type="similarity">
    <text evidence="1">Belongs to the cycloisomerase 2 family.</text>
</comment>
<dbReference type="InterPro" id="IPR050282">
    <property type="entry name" value="Cycloisomerase_2"/>
</dbReference>
<dbReference type="PANTHER" id="PTHR30344:SF1">
    <property type="entry name" value="6-PHOSPHOGLUCONOLACTONASE"/>
    <property type="match status" value="1"/>
</dbReference>
<evidence type="ECO:0000256" key="1">
    <source>
        <dbReference type="ARBA" id="ARBA00005564"/>
    </source>
</evidence>
<comment type="caution">
    <text evidence="2">The sequence shown here is derived from an EMBL/GenBank/DDBJ whole genome shotgun (WGS) entry which is preliminary data.</text>
</comment>
<dbReference type="SUPFAM" id="SSF51004">
    <property type="entry name" value="C-terminal (heme d1) domain of cytochrome cd1-nitrite reductase"/>
    <property type="match status" value="1"/>
</dbReference>
<dbReference type="Gene3D" id="2.130.10.10">
    <property type="entry name" value="YVTN repeat-like/Quinoprotein amine dehydrogenase"/>
    <property type="match status" value="1"/>
</dbReference>
<organism evidence="2 3">
    <name type="scientific">Candidatus Limivivens intestinipullorum</name>
    <dbReference type="NCBI Taxonomy" id="2840858"/>
    <lineage>
        <taxon>Bacteria</taxon>
        <taxon>Bacillati</taxon>
        <taxon>Bacillota</taxon>
        <taxon>Clostridia</taxon>
        <taxon>Lachnospirales</taxon>
        <taxon>Lachnospiraceae</taxon>
        <taxon>Lachnospiraceae incertae sedis</taxon>
        <taxon>Candidatus Limivivens</taxon>
    </lineage>
</organism>
<proteinExistence type="inferred from homology"/>
<dbReference type="PANTHER" id="PTHR30344">
    <property type="entry name" value="6-PHOSPHOGLUCONOLACTONASE-RELATED"/>
    <property type="match status" value="1"/>
</dbReference>
<evidence type="ECO:0000313" key="2">
    <source>
        <dbReference type="EMBL" id="HIS33200.1"/>
    </source>
</evidence>
<dbReference type="InterPro" id="IPR015943">
    <property type="entry name" value="WD40/YVTN_repeat-like_dom_sf"/>
</dbReference>
<dbReference type="GO" id="GO:0017057">
    <property type="term" value="F:6-phosphogluconolactonase activity"/>
    <property type="evidence" value="ECO:0007669"/>
    <property type="project" value="TreeGrafter"/>
</dbReference>